<evidence type="ECO:0000256" key="7">
    <source>
        <dbReference type="ARBA" id="ARBA00022806"/>
    </source>
</evidence>
<dbReference type="CDD" id="cd17985">
    <property type="entry name" value="DEXHc_DHX57"/>
    <property type="match status" value="1"/>
</dbReference>
<dbReference type="PROSITE" id="PS51194">
    <property type="entry name" value="HELICASE_CTER"/>
    <property type="match status" value="1"/>
</dbReference>
<dbReference type="InterPro" id="IPR036855">
    <property type="entry name" value="Znf_CCCH_sf"/>
</dbReference>
<dbReference type="Pfam" id="PF05773">
    <property type="entry name" value="RWD"/>
    <property type="match status" value="1"/>
</dbReference>
<evidence type="ECO:0000256" key="8">
    <source>
        <dbReference type="ARBA" id="ARBA00022833"/>
    </source>
</evidence>
<dbReference type="SMART" id="SM00847">
    <property type="entry name" value="HA2"/>
    <property type="match status" value="1"/>
</dbReference>
<evidence type="ECO:0000256" key="1">
    <source>
        <dbReference type="ARBA" id="ARBA00008792"/>
    </source>
</evidence>
<evidence type="ECO:0000256" key="6">
    <source>
        <dbReference type="ARBA" id="ARBA00022801"/>
    </source>
</evidence>
<dbReference type="InterPro" id="IPR048333">
    <property type="entry name" value="HA2_WH"/>
</dbReference>
<dbReference type="EC" id="3.6.4.13" evidence="2"/>
<evidence type="ECO:0000259" key="17">
    <source>
        <dbReference type="PROSITE" id="PS50030"/>
    </source>
</evidence>
<dbReference type="GO" id="GO:0003723">
    <property type="term" value="F:RNA binding"/>
    <property type="evidence" value="ECO:0007669"/>
    <property type="project" value="TreeGrafter"/>
</dbReference>
<dbReference type="PROSITE" id="PS50103">
    <property type="entry name" value="ZF_C3H1"/>
    <property type="match status" value="1"/>
</dbReference>
<dbReference type="PROSITE" id="PS51192">
    <property type="entry name" value="HELICASE_ATP_BIND_1"/>
    <property type="match status" value="1"/>
</dbReference>
<dbReference type="FunFam" id="3.40.50.300:FF:000284">
    <property type="entry name" value="probable ATP-dependent RNA helicase YTHDC2"/>
    <property type="match status" value="1"/>
</dbReference>
<keyword evidence="8 15" id="KW-0862">Zinc</keyword>
<evidence type="ECO:0000259" key="19">
    <source>
        <dbReference type="PROSITE" id="PS51192"/>
    </source>
</evidence>
<dbReference type="Pfam" id="PF00642">
    <property type="entry name" value="zf-CCCH"/>
    <property type="match status" value="1"/>
</dbReference>
<dbReference type="Gene3D" id="3.40.50.300">
    <property type="entry name" value="P-loop containing nucleotide triphosphate hydrolases"/>
    <property type="match status" value="2"/>
</dbReference>
<dbReference type="FunFam" id="1.20.120.1080:FF:000002">
    <property type="entry name" value="Putative ATP-dependent RNA helicase DHX36"/>
    <property type="match status" value="1"/>
</dbReference>
<evidence type="ECO:0000256" key="3">
    <source>
        <dbReference type="ARBA" id="ARBA00022723"/>
    </source>
</evidence>
<dbReference type="InterPro" id="IPR011709">
    <property type="entry name" value="DEAD-box_helicase_OB_fold"/>
</dbReference>
<dbReference type="SMART" id="SM00356">
    <property type="entry name" value="ZnF_C3H1"/>
    <property type="match status" value="1"/>
</dbReference>
<dbReference type="InterPro" id="IPR014001">
    <property type="entry name" value="Helicase_ATP-bd"/>
</dbReference>
<dbReference type="InterPro" id="IPR007502">
    <property type="entry name" value="Helicase-assoc_dom"/>
</dbReference>
<keyword evidence="21" id="KW-1185">Reference proteome</keyword>
<comment type="similarity">
    <text evidence="1">Belongs to the DEAD box helicase family. DEAH subfamily.</text>
</comment>
<dbReference type="GO" id="GO:0008270">
    <property type="term" value="F:zinc ion binding"/>
    <property type="evidence" value="ECO:0007669"/>
    <property type="project" value="UniProtKB-KW"/>
</dbReference>
<keyword evidence="9" id="KW-0067">ATP-binding</keyword>
<dbReference type="InterPro" id="IPR011545">
    <property type="entry name" value="DEAD/DEAH_box_helicase_dom"/>
</dbReference>
<dbReference type="Pfam" id="PF26026">
    <property type="entry name" value="RNA_hel_CTD"/>
    <property type="match status" value="1"/>
</dbReference>
<dbReference type="CDD" id="cd14317">
    <property type="entry name" value="UBA_DHX57"/>
    <property type="match status" value="1"/>
</dbReference>
<dbReference type="Pfam" id="PF21010">
    <property type="entry name" value="HA2_C"/>
    <property type="match status" value="1"/>
</dbReference>
<keyword evidence="3 15" id="KW-0479">Metal-binding</keyword>
<dbReference type="Pfam" id="PF00271">
    <property type="entry name" value="Helicase_C"/>
    <property type="match status" value="1"/>
</dbReference>
<dbReference type="PANTHER" id="PTHR18934">
    <property type="entry name" value="ATP-DEPENDENT RNA HELICASE"/>
    <property type="match status" value="1"/>
</dbReference>
<keyword evidence="4" id="KW-0547">Nucleotide-binding</keyword>
<evidence type="ECO:0000256" key="10">
    <source>
        <dbReference type="ARBA" id="ARBA00023054"/>
    </source>
</evidence>
<feature type="region of interest" description="Disordered" evidence="16">
    <location>
        <begin position="1"/>
        <end position="44"/>
    </location>
</feature>
<dbReference type="SMART" id="SM00490">
    <property type="entry name" value="HELICc"/>
    <property type="match status" value="1"/>
</dbReference>
<dbReference type="GeneID" id="129333473"/>
<dbReference type="Gene3D" id="4.10.1000.10">
    <property type="entry name" value="Zinc finger, CCCH-type"/>
    <property type="match status" value="1"/>
</dbReference>
<evidence type="ECO:0000256" key="13">
    <source>
        <dbReference type="ARBA" id="ARBA00071682"/>
    </source>
</evidence>
<evidence type="ECO:0000256" key="14">
    <source>
        <dbReference type="ARBA" id="ARBA00083389"/>
    </source>
</evidence>
<comment type="catalytic activity">
    <reaction evidence="11">
        <text>ATP + H2O = ADP + phosphate + H(+)</text>
        <dbReference type="Rhea" id="RHEA:13065"/>
        <dbReference type="ChEBI" id="CHEBI:15377"/>
        <dbReference type="ChEBI" id="CHEBI:15378"/>
        <dbReference type="ChEBI" id="CHEBI:30616"/>
        <dbReference type="ChEBI" id="CHEBI:43474"/>
        <dbReference type="ChEBI" id="CHEBI:456216"/>
        <dbReference type="EC" id="3.6.4.13"/>
    </reaction>
</comment>
<dbReference type="GO" id="GO:0003724">
    <property type="term" value="F:RNA helicase activity"/>
    <property type="evidence" value="ECO:0007669"/>
    <property type="project" value="UniProtKB-EC"/>
</dbReference>
<dbReference type="InterPro" id="IPR000571">
    <property type="entry name" value="Znf_CCCH"/>
</dbReference>
<dbReference type="CDD" id="cd23825">
    <property type="entry name" value="RWD_DHX57"/>
    <property type="match status" value="1"/>
</dbReference>
<accession>A0AA97JLH7</accession>
<dbReference type="PANTHER" id="PTHR18934:SF145">
    <property type="entry name" value="ATP-DEPENDENT RNA HELICASE DHX57-RELATED"/>
    <property type="match status" value="1"/>
</dbReference>
<keyword evidence="7 22" id="KW-0347">Helicase</keyword>
<dbReference type="CDD" id="cd18791">
    <property type="entry name" value="SF2_C_RHA"/>
    <property type="match status" value="1"/>
</dbReference>
<gene>
    <name evidence="22 23" type="primary">DHX57</name>
</gene>
<evidence type="ECO:0000313" key="22">
    <source>
        <dbReference type="RefSeq" id="XP_054841142.1"/>
    </source>
</evidence>
<keyword evidence="10" id="KW-0175">Coiled coil</keyword>
<dbReference type="GO" id="GO:0016787">
    <property type="term" value="F:hydrolase activity"/>
    <property type="evidence" value="ECO:0007669"/>
    <property type="project" value="UniProtKB-KW"/>
</dbReference>
<evidence type="ECO:0000256" key="16">
    <source>
        <dbReference type="SAM" id="MobiDB-lite"/>
    </source>
</evidence>
<dbReference type="InterPro" id="IPR001650">
    <property type="entry name" value="Helicase_C-like"/>
</dbReference>
<dbReference type="InterPro" id="IPR006575">
    <property type="entry name" value="RWD_dom"/>
</dbReference>
<feature type="compositionally biased region" description="Basic residues" evidence="16">
    <location>
        <begin position="1"/>
        <end position="11"/>
    </location>
</feature>
<evidence type="ECO:0000259" key="18">
    <source>
        <dbReference type="PROSITE" id="PS50103"/>
    </source>
</evidence>
<evidence type="ECO:0000259" key="20">
    <source>
        <dbReference type="PROSITE" id="PS51194"/>
    </source>
</evidence>
<feature type="domain" description="Helicase C-terminal" evidence="20">
    <location>
        <begin position="808"/>
        <end position="988"/>
    </location>
</feature>
<feature type="domain" description="UBA" evidence="17">
    <location>
        <begin position="156"/>
        <end position="201"/>
    </location>
</feature>
<dbReference type="FunFam" id="3.40.50.300:FF:000325">
    <property type="entry name" value="ATP-dependent RNA helicase DHX29"/>
    <property type="match status" value="1"/>
</dbReference>
<dbReference type="SUPFAM" id="SSF90229">
    <property type="entry name" value="CCCH zinc finger"/>
    <property type="match status" value="1"/>
</dbReference>
<evidence type="ECO:0000256" key="2">
    <source>
        <dbReference type="ARBA" id="ARBA00012552"/>
    </source>
</evidence>
<dbReference type="RefSeq" id="XP_054841142.1">
    <property type="nucleotide sequence ID" value="XM_054985167.1"/>
</dbReference>
<keyword evidence="6" id="KW-0378">Hydrolase</keyword>
<proteinExistence type="inferred from homology"/>
<evidence type="ECO:0000256" key="5">
    <source>
        <dbReference type="ARBA" id="ARBA00022771"/>
    </source>
</evidence>
<evidence type="ECO:0000313" key="21">
    <source>
        <dbReference type="Proteomes" id="UP001190640"/>
    </source>
</evidence>
<evidence type="ECO:0000256" key="4">
    <source>
        <dbReference type="ARBA" id="ARBA00022741"/>
    </source>
</evidence>
<dbReference type="InterPro" id="IPR027417">
    <property type="entry name" value="P-loop_NTPase"/>
</dbReference>
<dbReference type="InterPro" id="IPR015940">
    <property type="entry name" value="UBA"/>
</dbReference>
<feature type="compositionally biased region" description="Gly residues" evidence="16">
    <location>
        <begin position="12"/>
        <end position="27"/>
    </location>
</feature>
<dbReference type="InterPro" id="IPR042615">
    <property type="entry name" value="DHX57_UBA"/>
</dbReference>
<evidence type="ECO:0000256" key="12">
    <source>
        <dbReference type="ARBA" id="ARBA00057709"/>
    </source>
</evidence>
<dbReference type="Proteomes" id="UP001190640">
    <property type="component" value="Chromosome 1"/>
</dbReference>
<dbReference type="Gene3D" id="1.20.120.1080">
    <property type="match status" value="1"/>
</dbReference>
<feature type="domain" description="Helicase ATP-binding" evidence="19">
    <location>
        <begin position="530"/>
        <end position="697"/>
    </location>
</feature>
<feature type="zinc finger region" description="C3H1-type" evidence="15">
    <location>
        <begin position="281"/>
        <end position="308"/>
    </location>
</feature>
<dbReference type="Pfam" id="PF04408">
    <property type="entry name" value="WHD_HA2"/>
    <property type="match status" value="1"/>
</dbReference>
<sequence length="1365" mass="153185">MSSSGKRRGKPNRGGGRQGKGQGGGSGRPSRKHQASGSKKGSNKLFSDGDFCISSVARDVCSAPNFVSERNGQTRSGAKAKMPLQTLHMTSENQKRVKELLHELQRQDLAAGLEVPISGREDSDETDYFDEEEFCSENESVSKTTASTSFHPAVNHISETEVSSFAVNKLSRYGFDGERCQAMLKSCNGNIGVSLEHLLLQCFSEKFGQRMQITESAAQASIENCLEQRREEAFALCSICGDKFVERIQNRVWTAALDLAYLTDILSEQKQRNNTNNGLKPASLGVCKYYLLGDCRFGSKCKFKHEHPHQQQGLPSIKEDAHLRVDTPVYELEVRFPEGNKYPYQPPLLAFYSTNEKLPLACRLHIAEFLYEKALTSSESNEPVVYALITSLEDEAEVTKLLTKTSHKYSVPHLPLLTPSLAGTPADTEKQALSNSTCVAYQNSEAAKELVVEEEEEDGEELQTVHIQSESYVNFRKSLLRKYSTEAKSIVKENVKICKQFSLKKSSRHYQAMLQERQKLPAWKERKTILGLLNKHQVLVVSGMTGCGKTTQIPQFILDSSLEGPPSKVANIICTQPRRISAISVAERVAKERMERVGVTVGYQIRLESVKSSATRLLFCTTGVLLRRLEGDLTLQGLTHVIVDEVHERTEESDFLLLILKDMMAQRPDLRIILMSATLNAELFSQYFNSCPVVNIPGRTFPVDQFFLEDAIAETRYVLEHGSPYMRNAKKTADKNPKARHLRTAAEEVEEDLEHAGLLQSTRSCRVKDSVPDQQLLYHQLVRRYTGLNNSVLKTMASMDLDKVNLELIEALLEWIVCGKHSYPPGAVLIFLPGMEEIKTLYKQLQSNALFNNRHSKRCMVYPLHSTLSSEEQQCVFLKPPAGVTKIIISTNIAETSITIDDVVYVIDSGKMKEKRFDPSKGMESLEDTFVSKANALQRKGRAGRVASGVCFHLFTSHHYKHHLLKQPVPEIKRVPLEQLCLRIKILEMFSTQSLHSVLLRMIEPPTSESLHATKLRLQDVGALTSDEQLTPLGYHLASLPVDVRIGKLMLFGTIFRCLDPALTIAASQTYKTPFVSPWDKREEAFKKKLEFAIGNSDYLALLQAYKGWRLTLKESFQASYNFCRQNFLSESVLQEMASLKRQFTELLSDIGFVKEGLRAKDIERNGSWGGDGVLDATGVEANANSENVKLISAILCAALYPNVVQVKTPDGKYQKTSAGAVKMKPKPGELKFVIKNEGYVHIHPSSVNYQTRHFESPYLVYHEKIKTSRVFIRDCSMVSVYPLILFGGGRVNVYLQKGEFVVSLDDGWIRFVAASHQVAELVKELRCELDQLLQDKIKNPSMDLLTCPRGSRIISMIVKLVTTQ</sequence>
<dbReference type="Pfam" id="PF07717">
    <property type="entry name" value="OB_NTP_bind"/>
    <property type="match status" value="1"/>
</dbReference>
<organism evidence="21 23">
    <name type="scientific">Eublepharis macularius</name>
    <name type="common">Leopard gecko</name>
    <name type="synonym">Cyrtodactylus macularius</name>
    <dbReference type="NCBI Taxonomy" id="481883"/>
    <lineage>
        <taxon>Eukaryota</taxon>
        <taxon>Metazoa</taxon>
        <taxon>Chordata</taxon>
        <taxon>Craniata</taxon>
        <taxon>Vertebrata</taxon>
        <taxon>Euteleostomi</taxon>
        <taxon>Lepidosauria</taxon>
        <taxon>Squamata</taxon>
        <taxon>Bifurcata</taxon>
        <taxon>Gekkota</taxon>
        <taxon>Eublepharidae</taxon>
        <taxon>Eublepharinae</taxon>
        <taxon>Eublepharis</taxon>
    </lineage>
</organism>
<name>A0AA97JLH7_EUBMA</name>
<reference evidence="22 23" key="1">
    <citation type="submission" date="2025-04" db="UniProtKB">
        <authorList>
            <consortium name="RefSeq"/>
        </authorList>
    </citation>
    <scope>IDENTIFICATION</scope>
    <source>
        <tissue evidence="22 23">Blood</tissue>
    </source>
</reference>
<dbReference type="RefSeq" id="XP_054841150.1">
    <property type="nucleotide sequence ID" value="XM_054985175.1"/>
</dbReference>
<dbReference type="SUPFAM" id="SSF52540">
    <property type="entry name" value="P-loop containing nucleoside triphosphate hydrolases"/>
    <property type="match status" value="1"/>
</dbReference>
<dbReference type="PROSITE" id="PS50030">
    <property type="entry name" value="UBA"/>
    <property type="match status" value="1"/>
</dbReference>
<protein>
    <recommendedName>
        <fullName evidence="13">Putative ATP-dependent RNA helicase DHX57</fullName>
        <ecNumber evidence="2">3.6.4.13</ecNumber>
    </recommendedName>
    <alternativeName>
        <fullName evidence="14">DEAH box protein 57</fullName>
    </alternativeName>
</protein>
<evidence type="ECO:0000256" key="15">
    <source>
        <dbReference type="PROSITE-ProRule" id="PRU00723"/>
    </source>
</evidence>
<feature type="domain" description="C3H1-type" evidence="18">
    <location>
        <begin position="281"/>
        <end position="308"/>
    </location>
</feature>
<dbReference type="InterPro" id="IPR059023">
    <property type="entry name" value="RNA_hel_CTD"/>
</dbReference>
<evidence type="ECO:0000313" key="23">
    <source>
        <dbReference type="RefSeq" id="XP_054841150.1"/>
    </source>
</evidence>
<dbReference type="KEGG" id="emc:129333473"/>
<evidence type="ECO:0000256" key="11">
    <source>
        <dbReference type="ARBA" id="ARBA00047984"/>
    </source>
</evidence>
<evidence type="ECO:0000256" key="9">
    <source>
        <dbReference type="ARBA" id="ARBA00022840"/>
    </source>
</evidence>
<dbReference type="Pfam" id="PF00270">
    <property type="entry name" value="DEAD"/>
    <property type="match status" value="1"/>
</dbReference>
<dbReference type="SMART" id="SM00487">
    <property type="entry name" value="DEXDc"/>
    <property type="match status" value="1"/>
</dbReference>
<dbReference type="CTD" id="90957"/>
<keyword evidence="5 15" id="KW-0863">Zinc-finger</keyword>
<comment type="function">
    <text evidence="12">Probable ATP-binding RNA helicase.</text>
</comment>
<dbReference type="GO" id="GO:0005524">
    <property type="term" value="F:ATP binding"/>
    <property type="evidence" value="ECO:0007669"/>
    <property type="project" value="UniProtKB-KW"/>
</dbReference>